<dbReference type="GO" id="GO:0001729">
    <property type="term" value="F:ceramide kinase activity"/>
    <property type="evidence" value="ECO:0007669"/>
    <property type="project" value="UniProtKB-EC"/>
</dbReference>
<comment type="caution">
    <text evidence="2">The sequence shown here is derived from an EMBL/GenBank/DDBJ whole genome shotgun (WGS) entry which is preliminary data.</text>
</comment>
<dbReference type="SUPFAM" id="SSF111331">
    <property type="entry name" value="NAD kinase/diacylglycerol kinase-like"/>
    <property type="match status" value="1"/>
</dbReference>
<reference evidence="2" key="1">
    <citation type="submission" date="2021-03" db="EMBL/GenBank/DDBJ databases">
        <authorList>
            <person name="Bekaert M."/>
        </authorList>
    </citation>
    <scope>NUCLEOTIDE SEQUENCE</scope>
</reference>
<gene>
    <name evidence="2" type="ORF">MEDL_12888</name>
</gene>
<dbReference type="InterPro" id="IPR017438">
    <property type="entry name" value="ATP-NAD_kinase_N"/>
</dbReference>
<dbReference type="GO" id="GO:0016020">
    <property type="term" value="C:membrane"/>
    <property type="evidence" value="ECO:0007669"/>
    <property type="project" value="GOC"/>
</dbReference>
<dbReference type="Gene3D" id="3.40.50.10330">
    <property type="entry name" value="Probable inorganic polyphosphate/atp-NAD kinase, domain 1"/>
    <property type="match status" value="1"/>
</dbReference>
<keyword evidence="3" id="KW-1185">Reference proteome</keyword>
<keyword evidence="2" id="KW-0808">Transferase</keyword>
<dbReference type="AlphaFoldDB" id="A0A8S3QUN8"/>
<dbReference type="PANTHER" id="PTHR12358:SF111">
    <property type="entry name" value="CERAMIDE KINASE, ISOFORM A"/>
    <property type="match status" value="1"/>
</dbReference>
<evidence type="ECO:0000313" key="3">
    <source>
        <dbReference type="Proteomes" id="UP000683360"/>
    </source>
</evidence>
<dbReference type="PANTHER" id="PTHR12358">
    <property type="entry name" value="SPHINGOSINE KINASE"/>
    <property type="match status" value="1"/>
</dbReference>
<protein>
    <submittedName>
        <fullName evidence="2">CERK</fullName>
        <ecNumber evidence="2">2.7.1.138</ecNumber>
    </submittedName>
</protein>
<feature type="domain" description="DAGKc" evidence="1">
    <location>
        <begin position="65"/>
        <end position="152"/>
    </location>
</feature>
<dbReference type="Pfam" id="PF00781">
    <property type="entry name" value="DAGK_cat"/>
    <property type="match status" value="1"/>
</dbReference>
<accession>A0A8S3QUN8</accession>
<dbReference type="Gene3D" id="2.60.200.40">
    <property type="match status" value="1"/>
</dbReference>
<dbReference type="InterPro" id="IPR016064">
    <property type="entry name" value="NAD/diacylglycerol_kinase_sf"/>
</dbReference>
<proteinExistence type="predicted"/>
<sequence>MCTNPQNSLNGLQIDKCPYADIISLEKVSSDGKACRLHYIQDHSFPNHKLTKEHLDIKSEEHVLRDFQETLSKKISTVTKRPRKLAVFVNNCLKLVIMGGDGTCSEIINVLMRKRQQEAGVDFNSSSTPLKKMDFPIGVIPTGSACGLARLAHGVKQTLYNTVGCYNNDKLVGYGIICFGYVLYADMMYDTDVNYRWMKTFRYLYVPFMRMFLKQFRELEVEITYEYLEDRDSGDLTDETKANLKVTETKRITNIIGGTDDLDFEDRPYDKQPAKKDQFFLLDYTMCGKWAMAKHFVNLYQLTQEHLDSVKHFVSFKKIKSVRIRATENNDPSQNEMNLRFNIDGESHQIETPDVYIKLFPRCLTLYTSYIGSRRWR</sequence>
<evidence type="ECO:0000259" key="1">
    <source>
        <dbReference type="Pfam" id="PF00781"/>
    </source>
</evidence>
<dbReference type="OrthoDB" id="530923at2759"/>
<dbReference type="Proteomes" id="UP000683360">
    <property type="component" value="Unassembled WGS sequence"/>
</dbReference>
<dbReference type="EMBL" id="CAJPWZ010000664">
    <property type="protein sequence ID" value="CAG2198076.1"/>
    <property type="molecule type" value="Genomic_DNA"/>
</dbReference>
<dbReference type="InterPro" id="IPR050187">
    <property type="entry name" value="Lipid_Phosphate_FormReg"/>
</dbReference>
<dbReference type="InterPro" id="IPR001206">
    <property type="entry name" value="Diacylglycerol_kinase_cat_dom"/>
</dbReference>
<name>A0A8S3QUN8_MYTED</name>
<dbReference type="GO" id="GO:0006672">
    <property type="term" value="P:ceramide metabolic process"/>
    <property type="evidence" value="ECO:0007669"/>
    <property type="project" value="TreeGrafter"/>
</dbReference>
<organism evidence="2 3">
    <name type="scientific">Mytilus edulis</name>
    <name type="common">Blue mussel</name>
    <dbReference type="NCBI Taxonomy" id="6550"/>
    <lineage>
        <taxon>Eukaryota</taxon>
        <taxon>Metazoa</taxon>
        <taxon>Spiralia</taxon>
        <taxon>Lophotrochozoa</taxon>
        <taxon>Mollusca</taxon>
        <taxon>Bivalvia</taxon>
        <taxon>Autobranchia</taxon>
        <taxon>Pteriomorphia</taxon>
        <taxon>Mytilida</taxon>
        <taxon>Mytiloidea</taxon>
        <taxon>Mytilidae</taxon>
        <taxon>Mytilinae</taxon>
        <taxon>Mytilus</taxon>
    </lineage>
</organism>
<evidence type="ECO:0000313" key="2">
    <source>
        <dbReference type="EMBL" id="CAG2198076.1"/>
    </source>
</evidence>
<dbReference type="EC" id="2.7.1.138" evidence="2"/>